<evidence type="ECO:0000256" key="3">
    <source>
        <dbReference type="ARBA" id="ARBA00022525"/>
    </source>
</evidence>
<protein>
    <recommendedName>
        <fullName evidence="10">Bee-milk protein</fullName>
    </recommendedName>
</protein>
<evidence type="ECO:0008006" key="10">
    <source>
        <dbReference type="Google" id="ProtNLM"/>
    </source>
</evidence>
<feature type="compositionally biased region" description="Polar residues" evidence="6">
    <location>
        <begin position="232"/>
        <end position="246"/>
    </location>
</feature>
<dbReference type="PANTHER" id="PTHR10009:SF7">
    <property type="entry name" value="GH10609P-RELATED"/>
    <property type="match status" value="1"/>
</dbReference>
<comment type="subcellular location">
    <subcellularLocation>
        <location evidence="1">Secreted</location>
    </subcellularLocation>
</comment>
<dbReference type="GeneID" id="100116563"/>
<evidence type="ECO:0000256" key="1">
    <source>
        <dbReference type="ARBA" id="ARBA00004613"/>
    </source>
</evidence>
<feature type="chain" id="PRO_5029565822" description="Bee-milk protein" evidence="7">
    <location>
        <begin position="18"/>
        <end position="835"/>
    </location>
</feature>
<dbReference type="Proteomes" id="UP000002358">
    <property type="component" value="Chromosome 1"/>
</dbReference>
<dbReference type="GO" id="GO:0005576">
    <property type="term" value="C:extracellular region"/>
    <property type="evidence" value="ECO:0007669"/>
    <property type="project" value="UniProtKB-SubCell"/>
</dbReference>
<organism evidence="8 9">
    <name type="scientific">Nasonia vitripennis</name>
    <name type="common">Parasitic wasp</name>
    <dbReference type="NCBI Taxonomy" id="7425"/>
    <lineage>
        <taxon>Eukaryota</taxon>
        <taxon>Metazoa</taxon>
        <taxon>Ecdysozoa</taxon>
        <taxon>Arthropoda</taxon>
        <taxon>Hexapoda</taxon>
        <taxon>Insecta</taxon>
        <taxon>Pterygota</taxon>
        <taxon>Neoptera</taxon>
        <taxon>Endopterygota</taxon>
        <taxon>Hymenoptera</taxon>
        <taxon>Apocrita</taxon>
        <taxon>Proctotrupomorpha</taxon>
        <taxon>Chalcidoidea</taxon>
        <taxon>Pteromalidae</taxon>
        <taxon>Pteromalinae</taxon>
        <taxon>Nasonia</taxon>
    </lineage>
</organism>
<evidence type="ECO:0000256" key="7">
    <source>
        <dbReference type="SAM" id="SignalP"/>
    </source>
</evidence>
<dbReference type="InParanoid" id="A0A7M7G6B4"/>
<dbReference type="PANTHER" id="PTHR10009">
    <property type="entry name" value="PROTEIN YELLOW-RELATED"/>
    <property type="match status" value="1"/>
</dbReference>
<dbReference type="PRINTS" id="PR01366">
    <property type="entry name" value="ROYALJELLY"/>
</dbReference>
<dbReference type="RefSeq" id="XP_001601022.2">
    <property type="nucleotide sequence ID" value="XM_001600972.6"/>
</dbReference>
<evidence type="ECO:0000313" key="9">
    <source>
        <dbReference type="Proteomes" id="UP000002358"/>
    </source>
</evidence>
<dbReference type="OrthoDB" id="8184345at2759"/>
<dbReference type="Pfam" id="PF03022">
    <property type="entry name" value="MRJP"/>
    <property type="match status" value="1"/>
</dbReference>
<dbReference type="InterPro" id="IPR011049">
    <property type="entry name" value="Serralysin-like_metalloprot_C"/>
</dbReference>
<dbReference type="AlphaFoldDB" id="A0A7M7G6B4"/>
<evidence type="ECO:0000256" key="2">
    <source>
        <dbReference type="ARBA" id="ARBA00009127"/>
    </source>
</evidence>
<dbReference type="InterPro" id="IPR017996">
    <property type="entry name" value="MRJP/yellow-related"/>
</dbReference>
<keyword evidence="5" id="KW-0325">Glycoprotein</keyword>
<reference evidence="8" key="1">
    <citation type="submission" date="2021-01" db="UniProtKB">
        <authorList>
            <consortium name="EnsemblMetazoa"/>
        </authorList>
    </citation>
    <scope>IDENTIFICATION</scope>
</reference>
<dbReference type="KEGG" id="nvi:100116563"/>
<sequence length="835" mass="91317">MLRLAPLLLVLADLGACYHPPQSTTLPPSTTPNSIPYTTALPQTPAVNVNNYANSGFVNSPSTTPSSNLNIRPQAPVVNIAKSPFKSKGAGNNRHGNRIYAANPQIQPFIGSRNALINNNLNTAQLQQQQQFQQQQLLQQQFQQQQLYANSQFQAPAGNFQLQALAGNAQVQGLGSTFQNQALTGSFPLQNPPLQNPQLQNPQLQNPQLQNPQLQNPQIQNPLQNPQLQAFGGNSQVQSVGSTPTFPSSTENILLATLIGSYPSQPFPIIPPQNTNNAQPQVGVNPQVQGLAGNPQLQALGANFQNPVLVGNPQLQALGGNSPLLGLSGNPQIQALGGNSQLQALAGNTQLQALAGNPQLQALVGNPQLQALAGNPQLQQQAFQQSTPNNFANNVLANPQLQSSLALNNPNAFNINNFNPQLQAPVVNAYLPSPQVAPSNFANRGLDVAFQWRFLDWVHPTVQLAGKNFTVGNPLSQDVDIDNRGRVFVTSPQWLEGTPITLSVITDLKGQGGPLLTPYPDWTWHKQECGSLISVYRVAIDECNRIWMVDTGAASGRQVCPVKLLAFDLKTDQLILRYQIPEDQTAGRTAQYVNPVVEVGDNCKDTFVYVADVIGHGLLIYSMRENRSWRLSNTRNNAFGHDPEATSLTIAGETIQLNDGTLGVALTPRGLFTKRYLYFNSLASFYQKFADTDSLKRSFVYEPIMYQSVAKRVSQAGVHAISKTGAMFFQLAQFTALACWNVERPFTPENVVVLAQDSETLQYISGIKVVTNAFGEEELWFNTNRLQKTINNSRRINEVNFRLMRGKVEDLIRGTRCAPSGLRPTEPSLQGWRRI</sequence>
<proteinExistence type="inferred from homology"/>
<dbReference type="EnsemblMetazoa" id="XM_001600972">
    <property type="protein sequence ID" value="XP_001601022"/>
    <property type="gene ID" value="LOC100116563"/>
</dbReference>
<dbReference type="SMR" id="A0A7M7G6B4"/>
<dbReference type="Gene3D" id="2.120.10.30">
    <property type="entry name" value="TolB, C-terminal domain"/>
    <property type="match status" value="1"/>
</dbReference>
<evidence type="ECO:0000313" key="8">
    <source>
        <dbReference type="EnsemblMetazoa" id="XP_001601022"/>
    </source>
</evidence>
<dbReference type="InterPro" id="IPR011042">
    <property type="entry name" value="6-blade_b-propeller_TolB-like"/>
</dbReference>
<accession>A0A7M7G6B4</accession>
<comment type="similarity">
    <text evidence="2">Belongs to the major royal jelly protein family.</text>
</comment>
<keyword evidence="9" id="KW-1185">Reference proteome</keyword>
<keyword evidence="4 7" id="KW-0732">Signal</keyword>
<name>A0A7M7G6B4_NASVI</name>
<keyword evidence="3" id="KW-0964">Secreted</keyword>
<evidence type="ECO:0000256" key="6">
    <source>
        <dbReference type="SAM" id="MobiDB-lite"/>
    </source>
</evidence>
<evidence type="ECO:0000256" key="5">
    <source>
        <dbReference type="ARBA" id="ARBA00023180"/>
    </source>
</evidence>
<evidence type="ECO:0000256" key="4">
    <source>
        <dbReference type="ARBA" id="ARBA00022729"/>
    </source>
</evidence>
<feature type="compositionally biased region" description="Low complexity" evidence="6">
    <location>
        <begin position="196"/>
        <end position="229"/>
    </location>
</feature>
<dbReference type="SUPFAM" id="SSF51120">
    <property type="entry name" value="beta-Roll"/>
    <property type="match status" value="1"/>
</dbReference>
<feature type="region of interest" description="Disordered" evidence="6">
    <location>
        <begin position="183"/>
        <end position="246"/>
    </location>
</feature>
<feature type="signal peptide" evidence="7">
    <location>
        <begin position="1"/>
        <end position="17"/>
    </location>
</feature>